<dbReference type="InterPro" id="IPR036188">
    <property type="entry name" value="FAD/NAD-bd_sf"/>
</dbReference>
<dbReference type="EMBL" id="JAPUFD010000026">
    <property type="protein sequence ID" value="MDI1493416.1"/>
    <property type="molecule type" value="Genomic_DNA"/>
</dbReference>
<gene>
    <name evidence="6" type="ORF">OHK93_005205</name>
</gene>
<dbReference type="InterPro" id="IPR002938">
    <property type="entry name" value="FAD-bd"/>
</dbReference>
<dbReference type="PANTHER" id="PTHR46720">
    <property type="entry name" value="HYDROXYLASE, PUTATIVE (AFU_ORTHOLOGUE AFUA_3G01460)-RELATED"/>
    <property type="match status" value="1"/>
</dbReference>
<keyword evidence="4" id="KW-0812">Transmembrane</keyword>
<proteinExistence type="predicted"/>
<sequence>MGDSSVTSKPLDVAIIGGGIVGVITALGLLRRGAHVTIYERSPSWPDNGAAFAFTGVARQCMQSLDPTILEALSHVAVRSPAKTVRYWDGFNPRTKEAAQQEETALLFETPEKDLAFWGTLRTPFLHQLAAALPKEGDVVQFGKRLTGYVDDWEEGSDKVELNFADGTTAEADVVLSPVIACDGVHSTTRKLLLGADPAAKAKYAHKMVYRALMPVDGAIAAFGTAKASVNCFHLGPDAHMVMNGAAFNVHLFVHDPDDWPDVHNSEKPSSREEVQNALQSWGPHVTELLMHLPEKVSKWAVFDMADHPAATYASGRIAVAGDAAHASSPFHGAGAGMGVEDGLVICELLADLGAGSDEVHPGQLAAALRAYSDVRIPRTQWLVESSRQVGDMYQWRYGPTGRDAARTKDEFVQRQRKIWDFDPEEMVKGARVELEKQLGVLSSRGHV</sequence>
<dbReference type="Proteomes" id="UP001161017">
    <property type="component" value="Unassembled WGS sequence"/>
</dbReference>
<evidence type="ECO:0000256" key="2">
    <source>
        <dbReference type="ARBA" id="ARBA00022827"/>
    </source>
</evidence>
<dbReference type="AlphaFoldDB" id="A0AA43QVL1"/>
<keyword evidence="4" id="KW-0472">Membrane</keyword>
<name>A0AA43QVL1_9LECA</name>
<organism evidence="6 7">
    <name type="scientific">Ramalina farinacea</name>
    <dbReference type="NCBI Taxonomy" id="258253"/>
    <lineage>
        <taxon>Eukaryota</taxon>
        <taxon>Fungi</taxon>
        <taxon>Dikarya</taxon>
        <taxon>Ascomycota</taxon>
        <taxon>Pezizomycotina</taxon>
        <taxon>Lecanoromycetes</taxon>
        <taxon>OSLEUM clade</taxon>
        <taxon>Lecanoromycetidae</taxon>
        <taxon>Lecanorales</taxon>
        <taxon>Lecanorineae</taxon>
        <taxon>Ramalinaceae</taxon>
        <taxon>Ramalina</taxon>
    </lineage>
</organism>
<keyword evidence="3" id="KW-0560">Oxidoreductase</keyword>
<reference evidence="6" key="1">
    <citation type="journal article" date="2023" name="Genome Biol. Evol.">
        <title>First Whole Genome Sequence and Flow Cytometry Genome Size Data for the Lichen-Forming Fungus Ramalina farinacea (Ascomycota).</title>
        <authorList>
            <person name="Llewellyn T."/>
            <person name="Mian S."/>
            <person name="Hill R."/>
            <person name="Leitch I.J."/>
            <person name="Gaya E."/>
        </authorList>
    </citation>
    <scope>NUCLEOTIDE SEQUENCE</scope>
    <source>
        <strain evidence="6">LIQ254RAFAR</strain>
    </source>
</reference>
<dbReference type="SUPFAM" id="SSF51905">
    <property type="entry name" value="FAD/NAD(P)-binding domain"/>
    <property type="match status" value="1"/>
</dbReference>
<keyword evidence="2" id="KW-0274">FAD</keyword>
<protein>
    <recommendedName>
        <fullName evidence="5">FAD-binding domain-containing protein</fullName>
    </recommendedName>
</protein>
<evidence type="ECO:0000256" key="1">
    <source>
        <dbReference type="ARBA" id="ARBA00022630"/>
    </source>
</evidence>
<dbReference type="GO" id="GO:0016491">
    <property type="term" value="F:oxidoreductase activity"/>
    <property type="evidence" value="ECO:0007669"/>
    <property type="project" value="UniProtKB-KW"/>
</dbReference>
<keyword evidence="4" id="KW-1133">Transmembrane helix</keyword>
<evidence type="ECO:0000313" key="7">
    <source>
        <dbReference type="Proteomes" id="UP001161017"/>
    </source>
</evidence>
<evidence type="ECO:0000256" key="3">
    <source>
        <dbReference type="ARBA" id="ARBA00023002"/>
    </source>
</evidence>
<dbReference type="Pfam" id="PF01494">
    <property type="entry name" value="FAD_binding_3"/>
    <property type="match status" value="1"/>
</dbReference>
<evidence type="ECO:0000313" key="6">
    <source>
        <dbReference type="EMBL" id="MDI1493416.1"/>
    </source>
</evidence>
<dbReference type="PANTHER" id="PTHR46720:SF3">
    <property type="entry name" value="FAD-BINDING DOMAIN-CONTAINING PROTEIN-RELATED"/>
    <property type="match status" value="1"/>
</dbReference>
<feature type="transmembrane region" description="Helical" evidence="4">
    <location>
        <begin position="13"/>
        <end position="30"/>
    </location>
</feature>
<evidence type="ECO:0000256" key="4">
    <source>
        <dbReference type="SAM" id="Phobius"/>
    </source>
</evidence>
<dbReference type="PRINTS" id="PR00420">
    <property type="entry name" value="RNGMNOXGNASE"/>
</dbReference>
<dbReference type="GO" id="GO:0044550">
    <property type="term" value="P:secondary metabolite biosynthetic process"/>
    <property type="evidence" value="ECO:0007669"/>
    <property type="project" value="TreeGrafter"/>
</dbReference>
<dbReference type="GO" id="GO:0071949">
    <property type="term" value="F:FAD binding"/>
    <property type="evidence" value="ECO:0007669"/>
    <property type="project" value="InterPro"/>
</dbReference>
<keyword evidence="1" id="KW-0285">Flavoprotein</keyword>
<evidence type="ECO:0000259" key="5">
    <source>
        <dbReference type="Pfam" id="PF01494"/>
    </source>
</evidence>
<accession>A0AA43QVL1</accession>
<dbReference type="Gene3D" id="3.50.50.60">
    <property type="entry name" value="FAD/NAD(P)-binding domain"/>
    <property type="match status" value="1"/>
</dbReference>
<comment type="caution">
    <text evidence="6">The sequence shown here is derived from an EMBL/GenBank/DDBJ whole genome shotgun (WGS) entry which is preliminary data.</text>
</comment>
<dbReference type="InterPro" id="IPR051104">
    <property type="entry name" value="FAD_monoxygenase"/>
</dbReference>
<feature type="domain" description="FAD-binding" evidence="5">
    <location>
        <begin position="12"/>
        <end position="357"/>
    </location>
</feature>
<keyword evidence="7" id="KW-1185">Reference proteome</keyword>